<gene>
    <name evidence="1" type="ORF">Tco_0952429</name>
</gene>
<organism evidence="1 2">
    <name type="scientific">Tanacetum coccineum</name>
    <dbReference type="NCBI Taxonomy" id="301880"/>
    <lineage>
        <taxon>Eukaryota</taxon>
        <taxon>Viridiplantae</taxon>
        <taxon>Streptophyta</taxon>
        <taxon>Embryophyta</taxon>
        <taxon>Tracheophyta</taxon>
        <taxon>Spermatophyta</taxon>
        <taxon>Magnoliopsida</taxon>
        <taxon>eudicotyledons</taxon>
        <taxon>Gunneridae</taxon>
        <taxon>Pentapetalae</taxon>
        <taxon>asterids</taxon>
        <taxon>campanulids</taxon>
        <taxon>Asterales</taxon>
        <taxon>Asteraceae</taxon>
        <taxon>Asteroideae</taxon>
        <taxon>Anthemideae</taxon>
        <taxon>Anthemidinae</taxon>
        <taxon>Tanacetum</taxon>
    </lineage>
</organism>
<accession>A0ABQ5DXX1</accession>
<dbReference type="Proteomes" id="UP001151760">
    <property type="component" value="Unassembled WGS sequence"/>
</dbReference>
<reference evidence="1" key="2">
    <citation type="submission" date="2022-01" db="EMBL/GenBank/DDBJ databases">
        <authorList>
            <person name="Yamashiro T."/>
            <person name="Shiraishi A."/>
            <person name="Satake H."/>
            <person name="Nakayama K."/>
        </authorList>
    </citation>
    <scope>NUCLEOTIDE SEQUENCE</scope>
</reference>
<protein>
    <submittedName>
        <fullName evidence="1">Uncharacterized protein</fullName>
    </submittedName>
</protein>
<reference evidence="1" key="1">
    <citation type="journal article" date="2022" name="Int. J. Mol. Sci.">
        <title>Draft Genome of Tanacetum Coccineum: Genomic Comparison of Closely Related Tanacetum-Family Plants.</title>
        <authorList>
            <person name="Yamashiro T."/>
            <person name="Shiraishi A."/>
            <person name="Nakayama K."/>
            <person name="Satake H."/>
        </authorList>
    </citation>
    <scope>NUCLEOTIDE SEQUENCE</scope>
</reference>
<dbReference type="EMBL" id="BQNB010015752">
    <property type="protein sequence ID" value="GJT43714.1"/>
    <property type="molecule type" value="Genomic_DNA"/>
</dbReference>
<comment type="caution">
    <text evidence="1">The sequence shown here is derived from an EMBL/GenBank/DDBJ whole genome shotgun (WGS) entry which is preliminary data.</text>
</comment>
<proteinExistence type="predicted"/>
<name>A0ABQ5DXX1_9ASTR</name>
<sequence length="96" mass="10883">MDKHGVPPTKRILILVTESHSLTRSPNSFVLGDETSGKANFHLIFNATGFLRRKMKSKDARVKNGVFTPEGEKKVHMMSKKDLDNNCEEKIMVVLR</sequence>
<evidence type="ECO:0000313" key="1">
    <source>
        <dbReference type="EMBL" id="GJT43714.1"/>
    </source>
</evidence>
<evidence type="ECO:0000313" key="2">
    <source>
        <dbReference type="Proteomes" id="UP001151760"/>
    </source>
</evidence>
<keyword evidence="2" id="KW-1185">Reference proteome</keyword>